<evidence type="ECO:0000313" key="3">
    <source>
        <dbReference type="Proteomes" id="UP000192758"/>
    </source>
</evidence>
<accession>A0A1W0E6X0</accession>
<dbReference type="EMBL" id="MNPJ01000015">
    <property type="protein sequence ID" value="OQS54909.1"/>
    <property type="molecule type" value="Genomic_DNA"/>
</dbReference>
<dbReference type="Proteomes" id="UP000192758">
    <property type="component" value="Unassembled WGS sequence"/>
</dbReference>
<sequence length="135" mass="15225">MLFFNLAYSIRLIYKYDNTEGCEPLKRNQIILQPDHGEGAYKVTDILTNYELPINSLCIIYPDLIQDYINNGFEAKDECGYTITKSNGDVFTVVCSNTGPSEIEEGILSNQSEALEILNQIGLFLSIKKKNTTDD</sequence>
<dbReference type="VEuPathDB" id="MicrosporidiaDB:EHP00_976"/>
<gene>
    <name evidence="2" type="ORF">EHP00_2711</name>
    <name evidence="1" type="ORF">EHP00_976</name>
</gene>
<evidence type="ECO:0000313" key="2">
    <source>
        <dbReference type="EMBL" id="OQS54909.1"/>
    </source>
</evidence>
<organism evidence="2 3">
    <name type="scientific">Ecytonucleospora hepatopenaei</name>
    <dbReference type="NCBI Taxonomy" id="646526"/>
    <lineage>
        <taxon>Eukaryota</taxon>
        <taxon>Fungi</taxon>
        <taxon>Fungi incertae sedis</taxon>
        <taxon>Microsporidia</taxon>
        <taxon>Enterocytozoonidae</taxon>
        <taxon>Ecytonucleospora</taxon>
    </lineage>
</organism>
<evidence type="ECO:0000313" key="1">
    <source>
        <dbReference type="EMBL" id="OQS53530.1"/>
    </source>
</evidence>
<protein>
    <submittedName>
        <fullName evidence="2">Uncharacterized protein</fullName>
    </submittedName>
</protein>
<name>A0A1W0E6X0_9MICR</name>
<keyword evidence="3" id="KW-1185">Reference proteome</keyword>
<comment type="caution">
    <text evidence="2">The sequence shown here is derived from an EMBL/GenBank/DDBJ whole genome shotgun (WGS) entry which is preliminary data.</text>
</comment>
<dbReference type="VEuPathDB" id="MicrosporidiaDB:EHP00_2711"/>
<dbReference type="AlphaFoldDB" id="A0A1W0E6X0"/>
<reference evidence="2 3" key="1">
    <citation type="journal article" date="2017" name="Environ. Microbiol.">
        <title>Decay of the glycolytic pathway and adaptation to intranuclear parasitism within Enterocytozoonidae microsporidia.</title>
        <authorList>
            <person name="Wiredu Boakye D."/>
            <person name="Jaroenlak P."/>
            <person name="Prachumwat A."/>
            <person name="Williams T.A."/>
            <person name="Bateman K.S."/>
            <person name="Itsathitphaisarn O."/>
            <person name="Sritunyalucksana K."/>
            <person name="Paszkiewicz K.H."/>
            <person name="Moore K.A."/>
            <person name="Stentiford G.D."/>
            <person name="Williams B.A."/>
        </authorList>
    </citation>
    <scope>NUCLEOTIDE SEQUENCE [LARGE SCALE GENOMIC DNA]</scope>
    <source>
        <strain evidence="2 3">TH1</strain>
    </source>
</reference>
<proteinExistence type="predicted"/>
<dbReference type="EMBL" id="MNPJ01000030">
    <property type="protein sequence ID" value="OQS53530.1"/>
    <property type="molecule type" value="Genomic_DNA"/>
</dbReference>